<reference evidence="1" key="1">
    <citation type="journal article" date="2020" name="Stud. Mycol.">
        <title>101 Dothideomycetes genomes: a test case for predicting lifestyles and emergence of pathogens.</title>
        <authorList>
            <person name="Haridas S."/>
            <person name="Albert R."/>
            <person name="Binder M."/>
            <person name="Bloem J."/>
            <person name="Labutti K."/>
            <person name="Salamov A."/>
            <person name="Andreopoulos B."/>
            <person name="Baker S."/>
            <person name="Barry K."/>
            <person name="Bills G."/>
            <person name="Bluhm B."/>
            <person name="Cannon C."/>
            <person name="Castanera R."/>
            <person name="Culley D."/>
            <person name="Daum C."/>
            <person name="Ezra D."/>
            <person name="Gonzalez J."/>
            <person name="Henrissat B."/>
            <person name="Kuo A."/>
            <person name="Liang C."/>
            <person name="Lipzen A."/>
            <person name="Lutzoni F."/>
            <person name="Magnuson J."/>
            <person name="Mondo S."/>
            <person name="Nolan M."/>
            <person name="Ohm R."/>
            <person name="Pangilinan J."/>
            <person name="Park H.-J."/>
            <person name="Ramirez L."/>
            <person name="Alfaro M."/>
            <person name="Sun H."/>
            <person name="Tritt A."/>
            <person name="Yoshinaga Y."/>
            <person name="Zwiers L.-H."/>
            <person name="Turgeon B."/>
            <person name="Goodwin S."/>
            <person name="Spatafora J."/>
            <person name="Crous P."/>
            <person name="Grigoriev I."/>
        </authorList>
    </citation>
    <scope>NUCLEOTIDE SEQUENCE</scope>
    <source>
        <strain evidence="1">CBS 113389</strain>
    </source>
</reference>
<dbReference type="GeneID" id="54477331"/>
<gene>
    <name evidence="1" type="ORF">BDY17DRAFT_319753</name>
</gene>
<dbReference type="PANTHER" id="PTHR36922:SF1">
    <property type="entry name" value="DUF1993 DOMAIN-CONTAINING PROTEIN"/>
    <property type="match status" value="1"/>
</dbReference>
<dbReference type="OrthoDB" id="3724345at2759"/>
<evidence type="ECO:0008006" key="3">
    <source>
        <dbReference type="Google" id="ProtNLM"/>
    </source>
</evidence>
<dbReference type="SUPFAM" id="SSF109854">
    <property type="entry name" value="DinB/YfiT-like putative metalloenzymes"/>
    <property type="match status" value="1"/>
</dbReference>
<dbReference type="Gene3D" id="1.20.120.450">
    <property type="entry name" value="dinb family like domain"/>
    <property type="match status" value="1"/>
</dbReference>
<protein>
    <recommendedName>
        <fullName evidence="3">DUF1993 domain-containing protein</fullName>
    </recommendedName>
</protein>
<accession>A0A6A6Q6C9</accession>
<dbReference type="PANTHER" id="PTHR36922">
    <property type="entry name" value="BLL2446 PROTEIN"/>
    <property type="match status" value="1"/>
</dbReference>
<dbReference type="AlphaFoldDB" id="A0A6A6Q6C9"/>
<dbReference type="InterPro" id="IPR018531">
    <property type="entry name" value="DUF1993"/>
</dbReference>
<dbReference type="RefSeq" id="XP_033593762.1">
    <property type="nucleotide sequence ID" value="XM_033736329.1"/>
</dbReference>
<organism evidence="1 2">
    <name type="scientific">Neohortaea acidophila</name>
    <dbReference type="NCBI Taxonomy" id="245834"/>
    <lineage>
        <taxon>Eukaryota</taxon>
        <taxon>Fungi</taxon>
        <taxon>Dikarya</taxon>
        <taxon>Ascomycota</taxon>
        <taxon>Pezizomycotina</taxon>
        <taxon>Dothideomycetes</taxon>
        <taxon>Dothideomycetidae</taxon>
        <taxon>Mycosphaerellales</taxon>
        <taxon>Teratosphaeriaceae</taxon>
        <taxon>Neohortaea</taxon>
    </lineage>
</organism>
<evidence type="ECO:0000313" key="2">
    <source>
        <dbReference type="Proteomes" id="UP000799767"/>
    </source>
</evidence>
<dbReference type="Pfam" id="PF09351">
    <property type="entry name" value="DUF1993"/>
    <property type="match status" value="1"/>
</dbReference>
<sequence>MGSLYNQSIPILIKQMRNLSHHLTKAVQYAEQQNVKQEKMLEWRMLHDLQGPLLYQIQSVLNAAKFLPFRIGALKEDTYFPDDERTFEELLARTATTLQLLESVDEQFMDSLDGSEPVIMRTKGQNFKFANRQAYIANFGMPNFYFHLTTAYFTLRSLGVRLTPMEFHGWGTLEKTDEP</sequence>
<dbReference type="InterPro" id="IPR034660">
    <property type="entry name" value="DinB/YfiT-like"/>
</dbReference>
<evidence type="ECO:0000313" key="1">
    <source>
        <dbReference type="EMBL" id="KAF2487193.1"/>
    </source>
</evidence>
<keyword evidence="2" id="KW-1185">Reference proteome</keyword>
<dbReference type="Proteomes" id="UP000799767">
    <property type="component" value="Unassembled WGS sequence"/>
</dbReference>
<name>A0A6A6Q6C9_9PEZI</name>
<dbReference type="EMBL" id="MU001631">
    <property type="protein sequence ID" value="KAF2487193.1"/>
    <property type="molecule type" value="Genomic_DNA"/>
</dbReference>
<proteinExistence type="predicted"/>